<feature type="binding site" evidence="3">
    <location>
        <begin position="225"/>
        <end position="228"/>
    </location>
    <ligand>
        <name>GTP</name>
        <dbReference type="ChEBI" id="CHEBI:37565"/>
    </ligand>
</feature>
<dbReference type="PANTHER" id="PTHR32120:SF11">
    <property type="entry name" value="SMALL RIBOSOMAL SUBUNIT BIOGENESIS GTPASE RSGA 1, MITOCHONDRIAL-RELATED"/>
    <property type="match status" value="1"/>
</dbReference>
<feature type="domain" description="EngC GTPase" evidence="5">
    <location>
        <begin position="185"/>
        <end position="332"/>
    </location>
</feature>
<keyword evidence="3" id="KW-0699">rRNA-binding</keyword>
<keyword evidence="3" id="KW-0694">RNA-binding</keyword>
<sequence>MAKKKKVRVEFRRNRTKPPRENDITRDFREDAEQAEDAQSGERVRAKGDVSRHRTIIQDDSTSAAGGEMAAGMPAASGDGCLPGRVLKVHGLYSYVEMEDGRIFRCAVRRLLKSLLTDERSIVTTGDRVWFRPSGTGAAAAEGEATPSPTPALTTVPNEGMIERVEPRHGVLTRASRRREHVLVANVDQLVIVMSLVQPDLKPHLIDRYTASAEKGGLAPIICLNKADLADATELQPLIGAYSQLGIPTVLTSARTGFGVPRLRELLRGRATVFSGQSGVGKSSLLNAVQPDLALRVKTVSDSNQKGRHTTTTAELIRLEFGGWVVDTPGVRQLQLWDTRPEEVEGYLRDFRPFVPLCAFPDCTHTHEARCAVKAAVARHLINDRRYHSYLGMFHGVAED</sequence>
<organism evidence="7 8">
    <name type="scientific">Fimbriiglobus ruber</name>
    <dbReference type="NCBI Taxonomy" id="1908690"/>
    <lineage>
        <taxon>Bacteria</taxon>
        <taxon>Pseudomonadati</taxon>
        <taxon>Planctomycetota</taxon>
        <taxon>Planctomycetia</taxon>
        <taxon>Gemmatales</taxon>
        <taxon>Gemmataceae</taxon>
        <taxon>Fimbriiglobus</taxon>
    </lineage>
</organism>
<feature type="region of interest" description="Disordered" evidence="4">
    <location>
        <begin position="1"/>
        <end position="53"/>
    </location>
</feature>
<dbReference type="Proteomes" id="UP000214646">
    <property type="component" value="Unassembled WGS sequence"/>
</dbReference>
<dbReference type="InterPro" id="IPR010914">
    <property type="entry name" value="RsgA_GTPase_dom"/>
</dbReference>
<keyword evidence="3" id="KW-0690">Ribosome biogenesis</keyword>
<comment type="cofactor">
    <cofactor evidence="3">
        <name>Zn(2+)</name>
        <dbReference type="ChEBI" id="CHEBI:29105"/>
    </cofactor>
    <text evidence="3">Binds 1 zinc ion per subunit.</text>
</comment>
<evidence type="ECO:0000256" key="3">
    <source>
        <dbReference type="HAMAP-Rule" id="MF_01820"/>
    </source>
</evidence>
<evidence type="ECO:0000256" key="4">
    <source>
        <dbReference type="SAM" id="MobiDB-lite"/>
    </source>
</evidence>
<proteinExistence type="inferred from homology"/>
<dbReference type="GO" id="GO:0005525">
    <property type="term" value="F:GTP binding"/>
    <property type="evidence" value="ECO:0007669"/>
    <property type="project" value="UniProtKB-UniRule"/>
</dbReference>
<dbReference type="EC" id="3.6.1.-" evidence="3"/>
<dbReference type="GO" id="GO:0019843">
    <property type="term" value="F:rRNA binding"/>
    <property type="evidence" value="ECO:0007669"/>
    <property type="project" value="UniProtKB-KW"/>
</dbReference>
<keyword evidence="3" id="KW-0862">Zinc</keyword>
<name>A0A225E9G8_9BACT</name>
<dbReference type="EMBL" id="NIDE01000002">
    <property type="protein sequence ID" value="OWK45067.1"/>
    <property type="molecule type" value="Genomic_DNA"/>
</dbReference>
<dbReference type="GO" id="GO:0003924">
    <property type="term" value="F:GTPase activity"/>
    <property type="evidence" value="ECO:0007669"/>
    <property type="project" value="UniProtKB-UniRule"/>
</dbReference>
<reference evidence="8" key="1">
    <citation type="submission" date="2017-06" db="EMBL/GenBank/DDBJ databases">
        <title>Genome analysis of Fimbriiglobus ruber SP5, the first member of the order Planctomycetales with confirmed chitinolytic capability.</title>
        <authorList>
            <person name="Ravin N.V."/>
            <person name="Rakitin A.L."/>
            <person name="Ivanova A.A."/>
            <person name="Beletsky A.V."/>
            <person name="Kulichevskaya I.S."/>
            <person name="Mardanov A.V."/>
            <person name="Dedysh S.N."/>
        </authorList>
    </citation>
    <scope>NUCLEOTIDE SEQUENCE [LARGE SCALE GENOMIC DNA]</scope>
    <source>
        <strain evidence="8">SP5</strain>
    </source>
</reference>
<dbReference type="OrthoDB" id="9809485at2"/>
<comment type="subunit">
    <text evidence="3">Monomer. Associates with 30S ribosomal subunit, binds 16S rRNA.</text>
</comment>
<dbReference type="GO" id="GO:0042274">
    <property type="term" value="P:ribosomal small subunit biogenesis"/>
    <property type="evidence" value="ECO:0007669"/>
    <property type="project" value="UniProtKB-UniRule"/>
</dbReference>
<keyword evidence="3" id="KW-0479">Metal-binding</keyword>
<dbReference type="Gene3D" id="2.40.50.140">
    <property type="entry name" value="Nucleic acid-binding proteins"/>
    <property type="match status" value="1"/>
</dbReference>
<feature type="binding site" evidence="3">
    <location>
        <begin position="276"/>
        <end position="284"/>
    </location>
    <ligand>
        <name>GTP</name>
        <dbReference type="ChEBI" id="CHEBI:37565"/>
    </ligand>
</feature>
<accession>A0A225E9G8</accession>
<dbReference type="CDD" id="cd01854">
    <property type="entry name" value="YjeQ_EngC"/>
    <property type="match status" value="1"/>
</dbReference>
<dbReference type="InterPro" id="IPR030378">
    <property type="entry name" value="G_CP_dom"/>
</dbReference>
<keyword evidence="3" id="KW-0963">Cytoplasm</keyword>
<evidence type="ECO:0000256" key="2">
    <source>
        <dbReference type="ARBA" id="ARBA00023134"/>
    </source>
</evidence>
<comment type="function">
    <text evidence="3">One of several proteins that assist in the late maturation steps of the functional core of the 30S ribosomal subunit. Helps release RbfA from mature subunits. May play a role in the assembly of ribosomal proteins into the subunit. Circularly permuted GTPase that catalyzes slow GTP hydrolysis, GTPase activity is stimulated by the 30S ribosomal subunit.</text>
</comment>
<feature type="domain" description="CP-type G" evidence="6">
    <location>
        <begin position="169"/>
        <end position="334"/>
    </location>
</feature>
<dbReference type="HAMAP" id="MF_01820">
    <property type="entry name" value="GTPase_RsgA"/>
    <property type="match status" value="1"/>
</dbReference>
<feature type="binding site" evidence="3">
    <location>
        <position position="371"/>
    </location>
    <ligand>
        <name>Zn(2+)</name>
        <dbReference type="ChEBI" id="CHEBI:29105"/>
    </ligand>
</feature>
<dbReference type="InterPro" id="IPR004881">
    <property type="entry name" value="Ribosome_biogen_GTPase_RsgA"/>
</dbReference>
<keyword evidence="1 3" id="KW-0547">Nucleotide-binding</keyword>
<evidence type="ECO:0000313" key="7">
    <source>
        <dbReference type="EMBL" id="OWK45067.1"/>
    </source>
</evidence>
<gene>
    <name evidence="3" type="primary">rsgA</name>
    <name evidence="7" type="ORF">FRUB_01398</name>
</gene>
<comment type="similarity">
    <text evidence="3">Belongs to the TRAFAC class YlqF/YawG GTPase family. RsgA subfamily.</text>
</comment>
<dbReference type="PANTHER" id="PTHR32120">
    <property type="entry name" value="SMALL RIBOSOMAL SUBUNIT BIOGENESIS GTPASE RSGA"/>
    <property type="match status" value="1"/>
</dbReference>
<evidence type="ECO:0000259" key="5">
    <source>
        <dbReference type="PROSITE" id="PS50936"/>
    </source>
</evidence>
<keyword evidence="2 3" id="KW-0342">GTP-binding</keyword>
<dbReference type="InterPro" id="IPR012340">
    <property type="entry name" value="NA-bd_OB-fold"/>
</dbReference>
<dbReference type="PROSITE" id="PS50936">
    <property type="entry name" value="ENGC_GTPASE"/>
    <property type="match status" value="1"/>
</dbReference>
<evidence type="ECO:0000259" key="6">
    <source>
        <dbReference type="PROSITE" id="PS51721"/>
    </source>
</evidence>
<feature type="binding site" evidence="3">
    <location>
        <position position="365"/>
    </location>
    <ligand>
        <name>Zn(2+)</name>
        <dbReference type="ChEBI" id="CHEBI:29105"/>
    </ligand>
</feature>
<keyword evidence="8" id="KW-1185">Reference proteome</keyword>
<dbReference type="NCBIfam" id="TIGR00157">
    <property type="entry name" value="ribosome small subunit-dependent GTPase A"/>
    <property type="match status" value="1"/>
</dbReference>
<dbReference type="PROSITE" id="PS51721">
    <property type="entry name" value="G_CP"/>
    <property type="match status" value="1"/>
</dbReference>
<keyword evidence="3" id="KW-0378">Hydrolase</keyword>
<dbReference type="Gene3D" id="3.40.50.300">
    <property type="entry name" value="P-loop containing nucleotide triphosphate hydrolases"/>
    <property type="match status" value="1"/>
</dbReference>
<dbReference type="RefSeq" id="WP_088252846.1">
    <property type="nucleotide sequence ID" value="NZ_NIDE01000002.1"/>
</dbReference>
<dbReference type="Pfam" id="PF03193">
    <property type="entry name" value="RsgA_GTPase"/>
    <property type="match status" value="1"/>
</dbReference>
<dbReference type="Gene3D" id="1.10.40.50">
    <property type="entry name" value="Probable gtpase engc, domain 3"/>
    <property type="match status" value="1"/>
</dbReference>
<evidence type="ECO:0000256" key="1">
    <source>
        <dbReference type="ARBA" id="ARBA00022741"/>
    </source>
</evidence>
<feature type="binding site" evidence="3">
    <location>
        <position position="363"/>
    </location>
    <ligand>
        <name>Zn(2+)</name>
        <dbReference type="ChEBI" id="CHEBI:29105"/>
    </ligand>
</feature>
<dbReference type="GO" id="GO:0046872">
    <property type="term" value="F:metal ion binding"/>
    <property type="evidence" value="ECO:0007669"/>
    <property type="project" value="UniProtKB-KW"/>
</dbReference>
<feature type="compositionally biased region" description="Basic and acidic residues" evidence="4">
    <location>
        <begin position="8"/>
        <end position="32"/>
    </location>
</feature>
<dbReference type="AlphaFoldDB" id="A0A225E9G8"/>
<evidence type="ECO:0000313" key="8">
    <source>
        <dbReference type="Proteomes" id="UP000214646"/>
    </source>
</evidence>
<dbReference type="SUPFAM" id="SSF52540">
    <property type="entry name" value="P-loop containing nucleoside triphosphate hydrolases"/>
    <property type="match status" value="1"/>
</dbReference>
<feature type="binding site" evidence="3">
    <location>
        <position position="358"/>
    </location>
    <ligand>
        <name>Zn(2+)</name>
        <dbReference type="ChEBI" id="CHEBI:29105"/>
    </ligand>
</feature>
<comment type="subcellular location">
    <subcellularLocation>
        <location evidence="3">Cytoplasm</location>
    </subcellularLocation>
</comment>
<feature type="compositionally biased region" description="Basic and acidic residues" evidence="4">
    <location>
        <begin position="40"/>
        <end position="52"/>
    </location>
</feature>
<dbReference type="InterPro" id="IPR027417">
    <property type="entry name" value="P-loop_NTPase"/>
</dbReference>
<dbReference type="GO" id="GO:0005737">
    <property type="term" value="C:cytoplasm"/>
    <property type="evidence" value="ECO:0007669"/>
    <property type="project" value="UniProtKB-SubCell"/>
</dbReference>
<protein>
    <recommendedName>
        <fullName evidence="3">Small ribosomal subunit biogenesis GTPase RsgA</fullName>
        <ecNumber evidence="3">3.6.1.-</ecNumber>
    </recommendedName>
</protein>
<comment type="caution">
    <text evidence="7">The sequence shown here is derived from an EMBL/GenBank/DDBJ whole genome shotgun (WGS) entry which is preliminary data.</text>
</comment>